<dbReference type="Proteomes" id="UP000002216">
    <property type="component" value="Chromosome"/>
</dbReference>
<dbReference type="PROSITE" id="PS00107">
    <property type="entry name" value="PROTEIN_KINASE_ATP"/>
    <property type="match status" value="1"/>
</dbReference>
<dbReference type="Pfam" id="PF07603">
    <property type="entry name" value="Lcl_C"/>
    <property type="match status" value="1"/>
</dbReference>
<dbReference type="SMART" id="SM00220">
    <property type="entry name" value="S_TKc"/>
    <property type="match status" value="1"/>
</dbReference>
<dbReference type="STRING" id="525897.Dbac_2070"/>
<proteinExistence type="predicted"/>
<keyword evidence="7" id="KW-0723">Serine/threonine-protein kinase</keyword>
<keyword evidence="2 5" id="KW-0547">Nucleotide-binding</keyword>
<evidence type="ECO:0000259" key="6">
    <source>
        <dbReference type="PROSITE" id="PS50011"/>
    </source>
</evidence>
<sequence>MRIGRYNVLGTLGRGGMGGVYKVGHQALGRVMALKLLQPHELLNELMGEDKVRSAFLREARLLGSCDHRNIASVWDLDEDRGRPFMVLEYLCMNVGDLIGEGRVVENATRIVPPRTALDFVRQTLDGLEYLHGLGIVHLDVKPGNLMLAGDGTIKLIDLGLSRLRGEAWVKPRGLKIGSPYYAAPEQEENPENAGERADLYAVGVVLHRLVSGLLPVDGLADLPLFSQTWREFFIRALATDPAARFQDAGVMRAALDSLDEDLQSRSDNDCVLAEPECTVMGTLRSVPLRTGVGPRPFDFLDELYRPLKFHEAELEEVADGWLDRCTGLVWGPVSSWPMTWDEGVASVADDWRMPTVEEVVSLLRPGQGLVEFCHRPFEGRYLWVWTGDRRSYTSAWFVDVGGGAVLAQDRSCRFHVRPVRSV</sequence>
<dbReference type="EMBL" id="CP001629">
    <property type="protein sequence ID" value="ACU90155.1"/>
    <property type="molecule type" value="Genomic_DNA"/>
</dbReference>
<dbReference type="eggNOG" id="COG0515">
    <property type="taxonomic scope" value="Bacteria"/>
</dbReference>
<evidence type="ECO:0000256" key="3">
    <source>
        <dbReference type="ARBA" id="ARBA00022777"/>
    </source>
</evidence>
<keyword evidence="8" id="KW-1185">Reference proteome</keyword>
<dbReference type="PANTHER" id="PTHR43289">
    <property type="entry name" value="MITOGEN-ACTIVATED PROTEIN KINASE KINASE KINASE 20-RELATED"/>
    <property type="match status" value="1"/>
</dbReference>
<keyword evidence="1" id="KW-0808">Transferase</keyword>
<dbReference type="InterPro" id="IPR011009">
    <property type="entry name" value="Kinase-like_dom_sf"/>
</dbReference>
<dbReference type="InterPro" id="IPR011460">
    <property type="entry name" value="Lcl_C"/>
</dbReference>
<evidence type="ECO:0000256" key="4">
    <source>
        <dbReference type="ARBA" id="ARBA00022840"/>
    </source>
</evidence>
<feature type="domain" description="Protein kinase" evidence="6">
    <location>
        <begin position="6"/>
        <end position="278"/>
    </location>
</feature>
<evidence type="ECO:0000313" key="8">
    <source>
        <dbReference type="Proteomes" id="UP000002216"/>
    </source>
</evidence>
<dbReference type="InterPro" id="IPR008271">
    <property type="entry name" value="Ser/Thr_kinase_AS"/>
</dbReference>
<dbReference type="RefSeq" id="WP_015774246.1">
    <property type="nucleotide sequence ID" value="NC_013173.1"/>
</dbReference>
<dbReference type="AlphaFoldDB" id="C7LNT1"/>
<protein>
    <submittedName>
        <fullName evidence="7">Serine/threonine protein kinase</fullName>
    </submittedName>
</protein>
<dbReference type="PROSITE" id="PS50011">
    <property type="entry name" value="PROTEIN_KINASE_DOM"/>
    <property type="match status" value="1"/>
</dbReference>
<dbReference type="HOGENOM" id="CLU_027784_0_0_7"/>
<keyword evidence="4 5" id="KW-0067">ATP-binding</keyword>
<keyword evidence="3 7" id="KW-0418">Kinase</keyword>
<evidence type="ECO:0000256" key="5">
    <source>
        <dbReference type="PROSITE-ProRule" id="PRU10141"/>
    </source>
</evidence>
<dbReference type="Gene3D" id="1.10.510.10">
    <property type="entry name" value="Transferase(Phosphotransferase) domain 1"/>
    <property type="match status" value="1"/>
</dbReference>
<gene>
    <name evidence="7" type="ordered locus">Dbac_2070</name>
</gene>
<dbReference type="PANTHER" id="PTHR43289:SF6">
    <property type="entry name" value="SERINE_THREONINE-PROTEIN KINASE NEKL-3"/>
    <property type="match status" value="1"/>
</dbReference>
<feature type="binding site" evidence="5">
    <location>
        <position position="35"/>
    </location>
    <ligand>
        <name>ATP</name>
        <dbReference type="ChEBI" id="CHEBI:30616"/>
    </ligand>
</feature>
<dbReference type="Pfam" id="PF00069">
    <property type="entry name" value="Pkinase"/>
    <property type="match status" value="1"/>
</dbReference>
<evidence type="ECO:0000313" key="7">
    <source>
        <dbReference type="EMBL" id="ACU90155.1"/>
    </source>
</evidence>
<dbReference type="InterPro" id="IPR000719">
    <property type="entry name" value="Prot_kinase_dom"/>
</dbReference>
<evidence type="ECO:0000256" key="1">
    <source>
        <dbReference type="ARBA" id="ARBA00022679"/>
    </source>
</evidence>
<reference evidence="7 8" key="1">
    <citation type="journal article" date="2009" name="Stand. Genomic Sci.">
        <title>Complete genome sequence of Desulfomicrobium baculatum type strain (X).</title>
        <authorList>
            <person name="Copeland A."/>
            <person name="Spring S."/>
            <person name="Goker M."/>
            <person name="Schneider S."/>
            <person name="Lapidus A."/>
            <person name="Del Rio T.G."/>
            <person name="Tice H."/>
            <person name="Cheng J.F."/>
            <person name="Chen F."/>
            <person name="Nolan M."/>
            <person name="Bruce D."/>
            <person name="Goodwin L."/>
            <person name="Pitluck S."/>
            <person name="Ivanova N."/>
            <person name="Mavrommatis K."/>
            <person name="Ovchinnikova G."/>
            <person name="Pati A."/>
            <person name="Chen A."/>
            <person name="Palaniappan K."/>
            <person name="Land M."/>
            <person name="Hauser L."/>
            <person name="Chang Y.J."/>
            <person name="Jeffries C.C."/>
            <person name="Meincke L."/>
            <person name="Sims D."/>
            <person name="Brettin T."/>
            <person name="Detter J.C."/>
            <person name="Han C."/>
            <person name="Chain P."/>
            <person name="Bristow J."/>
            <person name="Eisen J.A."/>
            <person name="Markowitz V."/>
            <person name="Hugenholtz P."/>
            <person name="Kyrpides N.C."/>
            <person name="Klenk H.P."/>
            <person name="Lucas S."/>
        </authorList>
    </citation>
    <scope>NUCLEOTIDE SEQUENCE [LARGE SCALE GENOMIC DNA]</scope>
    <source>
        <strain evidence="8">DSM 4028 / VKM B-1378 / X</strain>
    </source>
</reference>
<dbReference type="KEGG" id="dba:Dbac_2070"/>
<evidence type="ECO:0000256" key="2">
    <source>
        <dbReference type="ARBA" id="ARBA00022741"/>
    </source>
</evidence>
<dbReference type="InterPro" id="IPR017441">
    <property type="entry name" value="Protein_kinase_ATP_BS"/>
</dbReference>
<dbReference type="GO" id="GO:0005524">
    <property type="term" value="F:ATP binding"/>
    <property type="evidence" value="ECO:0007669"/>
    <property type="project" value="UniProtKB-UniRule"/>
</dbReference>
<dbReference type="GO" id="GO:0004674">
    <property type="term" value="F:protein serine/threonine kinase activity"/>
    <property type="evidence" value="ECO:0007669"/>
    <property type="project" value="UniProtKB-KW"/>
</dbReference>
<dbReference type="CDD" id="cd14014">
    <property type="entry name" value="STKc_PknB_like"/>
    <property type="match status" value="1"/>
</dbReference>
<name>C7LNT1_DESBD</name>
<accession>C7LNT1</accession>
<dbReference type="SUPFAM" id="SSF56112">
    <property type="entry name" value="Protein kinase-like (PK-like)"/>
    <property type="match status" value="1"/>
</dbReference>
<dbReference type="Gene3D" id="3.30.200.20">
    <property type="entry name" value="Phosphorylase Kinase, domain 1"/>
    <property type="match status" value="1"/>
</dbReference>
<organism evidence="7 8">
    <name type="scientific">Desulfomicrobium baculatum (strain DSM 4028 / VKM B-1378 / X)</name>
    <name type="common">Desulfovibrio baculatus</name>
    <dbReference type="NCBI Taxonomy" id="525897"/>
    <lineage>
        <taxon>Bacteria</taxon>
        <taxon>Pseudomonadati</taxon>
        <taxon>Thermodesulfobacteriota</taxon>
        <taxon>Desulfovibrionia</taxon>
        <taxon>Desulfovibrionales</taxon>
        <taxon>Desulfomicrobiaceae</taxon>
        <taxon>Desulfomicrobium</taxon>
    </lineage>
</organism>
<dbReference type="PROSITE" id="PS00108">
    <property type="entry name" value="PROTEIN_KINASE_ST"/>
    <property type="match status" value="1"/>
</dbReference>